<dbReference type="RefSeq" id="WP_357401375.1">
    <property type="nucleotide sequence ID" value="NZ_JBEYCD010000002.1"/>
</dbReference>
<organism evidence="2 3">
    <name type="scientific">Nocardia xishanensis</name>
    <dbReference type="NCBI Taxonomy" id="238964"/>
    <lineage>
        <taxon>Bacteria</taxon>
        <taxon>Bacillati</taxon>
        <taxon>Actinomycetota</taxon>
        <taxon>Actinomycetes</taxon>
        <taxon>Mycobacteriales</taxon>
        <taxon>Nocardiaceae</taxon>
        <taxon>Nocardia</taxon>
    </lineage>
</organism>
<feature type="compositionally biased region" description="Basic and acidic residues" evidence="1">
    <location>
        <begin position="69"/>
        <end position="78"/>
    </location>
</feature>
<keyword evidence="3" id="KW-1185">Reference proteome</keyword>
<gene>
    <name evidence="2" type="ORF">ACH49W_11180</name>
</gene>
<sequence length="195" mass="20319">MHHARRTAGFTIALAASALLVTGCGDDNDNDSKSVLTTPTITMPTGMATTHSEAHGTQQTGAQATGTPERGETPDETRIPTAGGTEVTVSGDIYDKYMEAGGPTGPLGAPLEPVENAPNNGKYQDFVGGTIYEPEDGDPHIVWGEIRKAWEENGGAAGQLGYPVSDETDIPGGKQTEFSGGTITWVNGQITVTMK</sequence>
<name>A0ABW7WYK4_9NOCA</name>
<dbReference type="Proteomes" id="UP001611415">
    <property type="component" value="Unassembled WGS sequence"/>
</dbReference>
<reference evidence="2 3" key="1">
    <citation type="submission" date="2024-10" db="EMBL/GenBank/DDBJ databases">
        <title>The Natural Products Discovery Center: Release of the First 8490 Sequenced Strains for Exploring Actinobacteria Biosynthetic Diversity.</title>
        <authorList>
            <person name="Kalkreuter E."/>
            <person name="Kautsar S.A."/>
            <person name="Yang D."/>
            <person name="Bader C.D."/>
            <person name="Teijaro C.N."/>
            <person name="Fluegel L."/>
            <person name="Davis C.M."/>
            <person name="Simpson J.R."/>
            <person name="Lauterbach L."/>
            <person name="Steele A.D."/>
            <person name="Gui C."/>
            <person name="Meng S."/>
            <person name="Li G."/>
            <person name="Viehrig K."/>
            <person name="Ye F."/>
            <person name="Su P."/>
            <person name="Kiefer A.F."/>
            <person name="Nichols A."/>
            <person name="Cepeda A.J."/>
            <person name="Yan W."/>
            <person name="Fan B."/>
            <person name="Jiang Y."/>
            <person name="Adhikari A."/>
            <person name="Zheng C.-J."/>
            <person name="Schuster L."/>
            <person name="Cowan T.M."/>
            <person name="Smanski M.J."/>
            <person name="Chevrette M.G."/>
            <person name="De Carvalho L.P.S."/>
            <person name="Shen B."/>
        </authorList>
    </citation>
    <scope>NUCLEOTIDE SEQUENCE [LARGE SCALE GENOMIC DNA]</scope>
    <source>
        <strain evidence="2 3">NPDC019275</strain>
    </source>
</reference>
<evidence type="ECO:0000313" key="3">
    <source>
        <dbReference type="Proteomes" id="UP001611415"/>
    </source>
</evidence>
<comment type="caution">
    <text evidence="2">The sequence shown here is derived from an EMBL/GenBank/DDBJ whole genome shotgun (WGS) entry which is preliminary data.</text>
</comment>
<dbReference type="InterPro" id="IPR013207">
    <property type="entry name" value="LGFP"/>
</dbReference>
<dbReference type="PROSITE" id="PS51257">
    <property type="entry name" value="PROKAR_LIPOPROTEIN"/>
    <property type="match status" value="1"/>
</dbReference>
<proteinExistence type="predicted"/>
<dbReference type="EMBL" id="JBIRYO010000006">
    <property type="protein sequence ID" value="MFI2473930.1"/>
    <property type="molecule type" value="Genomic_DNA"/>
</dbReference>
<protein>
    <submittedName>
        <fullName evidence="2">LGFP repeat-containing protein</fullName>
    </submittedName>
</protein>
<feature type="region of interest" description="Disordered" evidence="1">
    <location>
        <begin position="44"/>
        <end position="87"/>
    </location>
</feature>
<evidence type="ECO:0000313" key="2">
    <source>
        <dbReference type="EMBL" id="MFI2473930.1"/>
    </source>
</evidence>
<accession>A0ABW7WYK4</accession>
<feature type="compositionally biased region" description="Low complexity" evidence="1">
    <location>
        <begin position="55"/>
        <end position="67"/>
    </location>
</feature>
<evidence type="ECO:0000256" key="1">
    <source>
        <dbReference type="SAM" id="MobiDB-lite"/>
    </source>
</evidence>
<dbReference type="Pfam" id="PF08310">
    <property type="entry name" value="LGFP"/>
    <property type="match status" value="2"/>
</dbReference>